<keyword evidence="3" id="KW-1185">Reference proteome</keyword>
<feature type="transmembrane region" description="Helical" evidence="1">
    <location>
        <begin position="21"/>
        <end position="44"/>
    </location>
</feature>
<evidence type="ECO:0000313" key="2">
    <source>
        <dbReference type="EMBL" id="TLQ38624.1"/>
    </source>
</evidence>
<feature type="transmembrane region" description="Helical" evidence="1">
    <location>
        <begin position="83"/>
        <end position="100"/>
    </location>
</feature>
<accession>A0A5R9DUK7</accession>
<feature type="transmembrane region" description="Helical" evidence="1">
    <location>
        <begin position="112"/>
        <end position="130"/>
    </location>
</feature>
<dbReference type="OrthoDB" id="4142891at2"/>
<sequence length="361" mass="39238">MFNNSKSKQDHSRSWSLRSMVLVVLGAITVGVAVLSIAVSYQILMPRFGGWSAPTVAALDALWVVLQATEIHAANNRRRSKRVQWAGLALTLVIVAIPTADLVLTRTDGFDLALIITPVAITATKGAWWLTLPSLGRKVSPATRRAISVRRQEVADRLEQMEADAADRIELLRVATELERQIGEAETGYRLSTLEIQQAMVEQLHTQSVATAETVEQMPLTGAVAHIALPELDDWKPTAPALPVTPVAGRHTLGTQVGALTGARSVTSRGTAVTLPELAAVRGVPTPEPGRQLDDVQLGVVLRYLRYSDDPPRSYRQAVAAFRRSGFIGSEERVRRVWSAEVLTETTGAETDEETEDSDAV</sequence>
<organism evidence="2 3">
    <name type="scientific">Streptomyces marianii</name>
    <dbReference type="NCBI Taxonomy" id="1817406"/>
    <lineage>
        <taxon>Bacteria</taxon>
        <taxon>Bacillati</taxon>
        <taxon>Actinomycetota</taxon>
        <taxon>Actinomycetes</taxon>
        <taxon>Kitasatosporales</taxon>
        <taxon>Streptomycetaceae</taxon>
        <taxon>Streptomyces</taxon>
    </lineage>
</organism>
<evidence type="ECO:0008006" key="4">
    <source>
        <dbReference type="Google" id="ProtNLM"/>
    </source>
</evidence>
<keyword evidence="1" id="KW-0472">Membrane</keyword>
<dbReference type="EMBL" id="VAWE01000006">
    <property type="protein sequence ID" value="TLQ38624.1"/>
    <property type="molecule type" value="Genomic_DNA"/>
</dbReference>
<keyword evidence="1" id="KW-1133">Transmembrane helix</keyword>
<proteinExistence type="predicted"/>
<reference evidence="2 3" key="1">
    <citation type="submission" date="2019-05" db="EMBL/GenBank/DDBJ databases">
        <title>Streptomyces marianii sp. nov., a novel marine actinomycete from southern coast of India.</title>
        <authorList>
            <person name="Iniyan A.M."/>
            <person name="Wink J."/>
            <person name="Ramprasad E."/>
            <person name="Ramana C.V."/>
            <person name="Bunk B."/>
            <person name="Sproer C."/>
            <person name="Joseph F.-J.R.S."/>
            <person name="Vincent S.G.P."/>
        </authorList>
    </citation>
    <scope>NUCLEOTIDE SEQUENCE [LARGE SCALE GENOMIC DNA]</scope>
    <source>
        <strain evidence="2 3">ICN19</strain>
    </source>
</reference>
<name>A0A5R9DUK7_9ACTN</name>
<dbReference type="RefSeq" id="WP_138058537.1">
    <property type="nucleotide sequence ID" value="NZ_VAWE01000006.1"/>
</dbReference>
<dbReference type="AlphaFoldDB" id="A0A5R9DUK7"/>
<gene>
    <name evidence="2" type="ORF">FEF34_40825</name>
</gene>
<dbReference type="Proteomes" id="UP000305921">
    <property type="component" value="Unassembled WGS sequence"/>
</dbReference>
<comment type="caution">
    <text evidence="2">The sequence shown here is derived from an EMBL/GenBank/DDBJ whole genome shotgun (WGS) entry which is preliminary data.</text>
</comment>
<protein>
    <recommendedName>
        <fullName evidence="4">DUF2637 domain-containing protein</fullName>
    </recommendedName>
</protein>
<feature type="transmembrane region" description="Helical" evidence="1">
    <location>
        <begin position="50"/>
        <end position="71"/>
    </location>
</feature>
<evidence type="ECO:0000256" key="1">
    <source>
        <dbReference type="SAM" id="Phobius"/>
    </source>
</evidence>
<keyword evidence="1" id="KW-0812">Transmembrane</keyword>
<evidence type="ECO:0000313" key="3">
    <source>
        <dbReference type="Proteomes" id="UP000305921"/>
    </source>
</evidence>